<keyword evidence="3 6" id="KW-0863">Zinc-finger</keyword>
<dbReference type="AlphaFoldDB" id="A0AAD4IAH3"/>
<dbReference type="PRINTS" id="PR00853">
    <property type="entry name" value="XPGRADSUPER"/>
</dbReference>
<dbReference type="InterPro" id="IPR018957">
    <property type="entry name" value="Znf_C3HC4_RING-type"/>
</dbReference>
<dbReference type="SMART" id="SM00484">
    <property type="entry name" value="XPGI"/>
    <property type="match status" value="1"/>
</dbReference>
<feature type="compositionally biased region" description="Pro residues" evidence="7">
    <location>
        <begin position="440"/>
        <end position="449"/>
    </location>
</feature>
<dbReference type="SUPFAM" id="SSF88723">
    <property type="entry name" value="PIN domain-like"/>
    <property type="match status" value="1"/>
</dbReference>
<reference evidence="9" key="1">
    <citation type="submission" date="2021-07" db="EMBL/GenBank/DDBJ databases">
        <title>Genome Resource of American Ginseng Black Spot Pathogen Alternaria panax.</title>
        <authorList>
            <person name="Qiu C."/>
            <person name="Wang W."/>
            <person name="Liu Z."/>
        </authorList>
    </citation>
    <scope>NUCLEOTIDE SEQUENCE</scope>
    <source>
        <strain evidence="9">BNCC115425</strain>
    </source>
</reference>
<keyword evidence="5" id="KW-0862">Zinc</keyword>
<dbReference type="SUPFAM" id="SSF47807">
    <property type="entry name" value="5' to 3' exonuclease, C-terminal subdomain"/>
    <property type="match status" value="1"/>
</dbReference>
<dbReference type="Proteomes" id="UP001199106">
    <property type="component" value="Unassembled WGS sequence"/>
</dbReference>
<evidence type="ECO:0000256" key="7">
    <source>
        <dbReference type="SAM" id="MobiDB-lite"/>
    </source>
</evidence>
<dbReference type="InterPro" id="IPR006086">
    <property type="entry name" value="XPG-I_dom"/>
</dbReference>
<dbReference type="InterPro" id="IPR036279">
    <property type="entry name" value="5-3_exonuclease_C_sf"/>
</dbReference>
<dbReference type="Pfam" id="PF00752">
    <property type="entry name" value="XPG_N"/>
    <property type="match status" value="1"/>
</dbReference>
<dbReference type="CDD" id="cd09870">
    <property type="entry name" value="PIN_YEN1"/>
    <property type="match status" value="1"/>
</dbReference>
<dbReference type="InterPro" id="IPR006084">
    <property type="entry name" value="XPG/Rad2"/>
</dbReference>
<dbReference type="GO" id="GO:0008270">
    <property type="term" value="F:zinc ion binding"/>
    <property type="evidence" value="ECO:0007669"/>
    <property type="project" value="UniProtKB-KW"/>
</dbReference>
<dbReference type="EC" id="3.1.-.-" evidence="9"/>
<dbReference type="InterPro" id="IPR006085">
    <property type="entry name" value="XPG_DNA_repair_N"/>
</dbReference>
<dbReference type="Gene3D" id="3.40.50.1010">
    <property type="entry name" value="5'-nuclease"/>
    <property type="match status" value="2"/>
</dbReference>
<sequence>MGLTALWDTIKKHEASVPVAQLAEEHHQQHGRPLRIAVDEADWRFNNLTVQQVYTIRETSNEYAFQGIEKAMFYRICRLLTLNIQLIFVFDGPGRPWKRGKRGGGRINYEEQRLLKEMLQYFGIPYHEAPGEAEAECARLQILGLVDAVWSQDSDCIMFGCTLWLRDHRIAKEKGTTDRSKENTKKNGEYANVVRACDLEEKYGLDRGGLVLFAMLVGGDYDVKGLPQCGPSLALQAVKQGLGRRLIACRDQADCGFWVVELAMFLERSARGRSIDIPSGFPDFKTLQKYYKPKVTSDEDLLKTSRLNLDYVSPIQELKLLTLTSERFNIWGRLYMNWVGPVLLTRCLTTRDSSLPLEIVHHIKLTKQRAKQTDNEPPMRTFERKLTFSPFGVTSLGRADFEGDRLGHWNGDKETMFDPNHRVECEFPEYWLRKVLPPDILDPPPPAPKRTPKCKRPTDEFEEELGVSSTAKRRRQNKRDNIPAGRAPRGCTARKSKGPASVVRSRNMPLTPTAQNILQCIELSESDDEGELSLPTNPRPKELPPNQVQASHIIDLGSPEPSDQESDLLVSDAYRDPTANVWPLDMSDEENEELQLALRLSMQDQGVMIAPTHGPSGSSSSSRASPSVNERRKIVMALLHQHPSNAAHDPTHYQLQLGPWSINELFPRQSECFSTTRALNRRSYIHAFQLRMDSIPIVYEDVVERVLNVATPMEAPKDEPICFVCHREYGSVGSGMETHLDFLSQLPGAYRKTFAEQTVKATRTPCGHIFCLFCLSAWFKRMRACSCPLCRKPMEIPFLFEVENTDDGLLNVGYRGLSLALHVSTPSAQETYRILNLQTRELLTTIETMPFEWNTRALVHDLPIFMVTIARRFYYQSMRSEEGSRVPKDLTYMKRHNPVDLVRVEPRFDDLKSLARFDTPLAKHEDALKLYRLLYDGIEDLKSSIGDEHGRCSDWKGPARMLMYNSVQEKMPGGNGGVSQRRWWAYVECVIKAVFVWQAYCYRVRTLVFQRIGQMNIAAAGVEEGVQAYMIG</sequence>
<keyword evidence="4 9" id="KW-0378">Hydrolase</keyword>
<dbReference type="EMBL" id="JAANER010000004">
    <property type="protein sequence ID" value="KAG9191058.1"/>
    <property type="molecule type" value="Genomic_DNA"/>
</dbReference>
<gene>
    <name evidence="9" type="ORF">G6011_09146</name>
</gene>
<dbReference type="PANTHER" id="PTHR11081">
    <property type="entry name" value="FLAP ENDONUCLEASE FAMILY MEMBER"/>
    <property type="match status" value="1"/>
</dbReference>
<keyword evidence="2" id="KW-0479">Metal-binding</keyword>
<dbReference type="SUPFAM" id="SSF57850">
    <property type="entry name" value="RING/U-box"/>
    <property type="match status" value="1"/>
</dbReference>
<evidence type="ECO:0000256" key="6">
    <source>
        <dbReference type="PROSITE-ProRule" id="PRU00175"/>
    </source>
</evidence>
<keyword evidence="1" id="KW-0540">Nuclease</keyword>
<dbReference type="InterPro" id="IPR017907">
    <property type="entry name" value="Znf_RING_CS"/>
</dbReference>
<comment type="caution">
    <text evidence="9">The sequence shown here is derived from an EMBL/GenBank/DDBJ whole genome shotgun (WGS) entry which is preliminary data.</text>
</comment>
<dbReference type="InterPro" id="IPR029060">
    <property type="entry name" value="PIN-like_dom_sf"/>
</dbReference>
<keyword evidence="10" id="KW-1185">Reference proteome</keyword>
<evidence type="ECO:0000313" key="10">
    <source>
        <dbReference type="Proteomes" id="UP001199106"/>
    </source>
</evidence>
<feature type="region of interest" description="Disordered" evidence="7">
    <location>
        <begin position="526"/>
        <end position="546"/>
    </location>
</feature>
<protein>
    <submittedName>
        <fullName evidence="9">Holliday junction resolvase YEN1</fullName>
        <ecNumber evidence="9">3.1.-.-</ecNumber>
    </submittedName>
</protein>
<dbReference type="InterPro" id="IPR013083">
    <property type="entry name" value="Znf_RING/FYVE/PHD"/>
</dbReference>
<evidence type="ECO:0000256" key="2">
    <source>
        <dbReference type="ARBA" id="ARBA00022723"/>
    </source>
</evidence>
<organism evidence="9 10">
    <name type="scientific">Alternaria panax</name>
    <dbReference type="NCBI Taxonomy" id="48097"/>
    <lineage>
        <taxon>Eukaryota</taxon>
        <taxon>Fungi</taxon>
        <taxon>Dikarya</taxon>
        <taxon>Ascomycota</taxon>
        <taxon>Pezizomycotina</taxon>
        <taxon>Dothideomycetes</taxon>
        <taxon>Pleosporomycetidae</taxon>
        <taxon>Pleosporales</taxon>
        <taxon>Pleosporineae</taxon>
        <taxon>Pleosporaceae</taxon>
        <taxon>Alternaria</taxon>
        <taxon>Alternaria sect. Panax</taxon>
    </lineage>
</organism>
<dbReference type="Gene3D" id="3.30.40.10">
    <property type="entry name" value="Zinc/RING finger domain, C3HC4 (zinc finger)"/>
    <property type="match status" value="1"/>
</dbReference>
<dbReference type="Pfam" id="PF00867">
    <property type="entry name" value="XPG_I"/>
    <property type="match status" value="1"/>
</dbReference>
<accession>A0AAD4IAH3</accession>
<dbReference type="PROSITE" id="PS50330">
    <property type="entry name" value="UIM"/>
    <property type="match status" value="1"/>
</dbReference>
<dbReference type="PROSITE" id="PS00518">
    <property type="entry name" value="ZF_RING_1"/>
    <property type="match status" value="1"/>
</dbReference>
<dbReference type="PANTHER" id="PTHR11081:SF62">
    <property type="entry name" value="XPG-I DOMAIN-CONTAINING PROTEIN"/>
    <property type="match status" value="1"/>
</dbReference>
<proteinExistence type="predicted"/>
<dbReference type="PROSITE" id="PS50089">
    <property type="entry name" value="ZF_RING_2"/>
    <property type="match status" value="1"/>
</dbReference>
<dbReference type="InterPro" id="IPR003903">
    <property type="entry name" value="UIM_dom"/>
</dbReference>
<name>A0AAD4IAH3_9PLEO</name>
<evidence type="ECO:0000313" key="9">
    <source>
        <dbReference type="EMBL" id="KAG9191058.1"/>
    </source>
</evidence>
<evidence type="ECO:0000259" key="8">
    <source>
        <dbReference type="PROSITE" id="PS50089"/>
    </source>
</evidence>
<evidence type="ECO:0000256" key="4">
    <source>
        <dbReference type="ARBA" id="ARBA00022801"/>
    </source>
</evidence>
<evidence type="ECO:0000256" key="5">
    <source>
        <dbReference type="ARBA" id="ARBA00022833"/>
    </source>
</evidence>
<evidence type="ECO:0000256" key="1">
    <source>
        <dbReference type="ARBA" id="ARBA00022722"/>
    </source>
</evidence>
<feature type="region of interest" description="Disordered" evidence="7">
    <location>
        <begin position="437"/>
        <end position="513"/>
    </location>
</feature>
<dbReference type="GO" id="GO:0017108">
    <property type="term" value="F:5'-flap endonuclease activity"/>
    <property type="evidence" value="ECO:0007669"/>
    <property type="project" value="TreeGrafter"/>
</dbReference>
<dbReference type="GO" id="GO:0006281">
    <property type="term" value="P:DNA repair"/>
    <property type="evidence" value="ECO:0007669"/>
    <property type="project" value="UniProtKB-ARBA"/>
</dbReference>
<dbReference type="InterPro" id="IPR001841">
    <property type="entry name" value="Znf_RING"/>
</dbReference>
<dbReference type="Pfam" id="PF00097">
    <property type="entry name" value="zf-C3HC4"/>
    <property type="match status" value="1"/>
</dbReference>
<dbReference type="Gene3D" id="1.10.150.20">
    <property type="entry name" value="5' to 3' exonuclease, C-terminal subdomain"/>
    <property type="match status" value="1"/>
</dbReference>
<dbReference type="SMART" id="SM00184">
    <property type="entry name" value="RING"/>
    <property type="match status" value="1"/>
</dbReference>
<evidence type="ECO:0000256" key="3">
    <source>
        <dbReference type="ARBA" id="ARBA00022771"/>
    </source>
</evidence>
<feature type="domain" description="RING-type" evidence="8">
    <location>
        <begin position="722"/>
        <end position="791"/>
    </location>
</feature>